<feature type="transmembrane region" description="Helical" evidence="6">
    <location>
        <begin position="168"/>
        <end position="184"/>
    </location>
</feature>
<evidence type="ECO:0000259" key="7">
    <source>
        <dbReference type="Pfam" id="PF00892"/>
    </source>
</evidence>
<feature type="transmembrane region" description="Helical" evidence="6">
    <location>
        <begin position="110"/>
        <end position="129"/>
    </location>
</feature>
<feature type="domain" description="EamA" evidence="7">
    <location>
        <begin position="165"/>
        <end position="302"/>
    </location>
</feature>
<evidence type="ECO:0000256" key="1">
    <source>
        <dbReference type="ARBA" id="ARBA00004651"/>
    </source>
</evidence>
<organism evidence="8 9">
    <name type="scientific">Hoylesella loescheii DSM 19665 = JCM 12249 = ATCC 15930</name>
    <dbReference type="NCBI Taxonomy" id="1122985"/>
    <lineage>
        <taxon>Bacteria</taxon>
        <taxon>Pseudomonadati</taxon>
        <taxon>Bacteroidota</taxon>
        <taxon>Bacteroidia</taxon>
        <taxon>Bacteroidales</taxon>
        <taxon>Prevotellaceae</taxon>
        <taxon>Hoylesella</taxon>
    </lineage>
</organism>
<dbReference type="Proteomes" id="UP000027442">
    <property type="component" value="Unassembled WGS sequence"/>
</dbReference>
<gene>
    <name evidence="8" type="ORF">HMPREF1991_01948</name>
</gene>
<comment type="subcellular location">
    <subcellularLocation>
        <location evidence="1">Cell membrane</location>
        <topology evidence="1">Multi-pass membrane protein</topology>
    </subcellularLocation>
</comment>
<proteinExistence type="predicted"/>
<keyword evidence="2" id="KW-1003">Cell membrane</keyword>
<dbReference type="PANTHER" id="PTHR32322:SF18">
    <property type="entry name" value="S-ADENOSYLMETHIONINE_S-ADENOSYLHOMOCYSTEINE TRANSPORTER"/>
    <property type="match status" value="1"/>
</dbReference>
<sequence length="307" mass="34084">MSKHITAQANLLHHIVAFVTVAIWGSTFISTKLLIYAGLSPAHIFTLRFIIAYLLMLAFAVLGPRRAGGRKLLSDSLADEGCMMLLGITGGSAFFLMQNEALRFSTATNVSLIVCSCPLFTMVLMRLLVRGTRLGALQVAGTLFSFVGMATVVLNGKFVLHLSPLGDFLALSACLAWAFYSIIIKRMNERYDSLFITRKVFFYGLLTMLPYYILVPEMPPLHALTRLDVISHLLFLGVLGSMICFLTWTWVMGKLGAMRATNYIYVNPITTIVFAWLVLHETITPYFIVGTVFILVGLFLSSKSKTR</sequence>
<evidence type="ECO:0000256" key="3">
    <source>
        <dbReference type="ARBA" id="ARBA00022692"/>
    </source>
</evidence>
<dbReference type="RefSeq" id="WP_018968225.1">
    <property type="nucleotide sequence ID" value="NZ_KB899223.1"/>
</dbReference>
<feature type="transmembrane region" description="Helical" evidence="6">
    <location>
        <begin position="263"/>
        <end position="279"/>
    </location>
</feature>
<dbReference type="HOGENOM" id="CLU_033863_4_1_10"/>
<keyword evidence="9" id="KW-1185">Reference proteome</keyword>
<dbReference type="InterPro" id="IPR037185">
    <property type="entry name" value="EmrE-like"/>
</dbReference>
<feature type="transmembrane region" description="Helical" evidence="6">
    <location>
        <begin position="196"/>
        <end position="214"/>
    </location>
</feature>
<evidence type="ECO:0000256" key="6">
    <source>
        <dbReference type="SAM" id="Phobius"/>
    </source>
</evidence>
<dbReference type="InterPro" id="IPR000620">
    <property type="entry name" value="EamA_dom"/>
</dbReference>
<dbReference type="SUPFAM" id="SSF103481">
    <property type="entry name" value="Multidrug resistance efflux transporter EmrE"/>
    <property type="match status" value="2"/>
</dbReference>
<protein>
    <submittedName>
        <fullName evidence="8">Putative membrane protein</fullName>
    </submittedName>
</protein>
<evidence type="ECO:0000256" key="2">
    <source>
        <dbReference type="ARBA" id="ARBA00022475"/>
    </source>
</evidence>
<keyword evidence="4 6" id="KW-1133">Transmembrane helix</keyword>
<reference evidence="8 9" key="1">
    <citation type="submission" date="2013-08" db="EMBL/GenBank/DDBJ databases">
        <authorList>
            <person name="Weinstock G."/>
            <person name="Sodergren E."/>
            <person name="Wylie T."/>
            <person name="Fulton L."/>
            <person name="Fulton R."/>
            <person name="Fronick C."/>
            <person name="O'Laughlin M."/>
            <person name="Godfrey J."/>
            <person name="Miner T."/>
            <person name="Herter B."/>
            <person name="Appelbaum E."/>
            <person name="Cordes M."/>
            <person name="Lek S."/>
            <person name="Wollam A."/>
            <person name="Pepin K.H."/>
            <person name="Palsikar V.B."/>
            <person name="Mitreva M."/>
            <person name="Wilson R.K."/>
        </authorList>
    </citation>
    <scope>NUCLEOTIDE SEQUENCE [LARGE SCALE GENOMIC DNA]</scope>
    <source>
        <strain evidence="8 9">ATCC 15930</strain>
    </source>
</reference>
<evidence type="ECO:0000313" key="9">
    <source>
        <dbReference type="Proteomes" id="UP000027442"/>
    </source>
</evidence>
<feature type="transmembrane region" description="Helical" evidence="6">
    <location>
        <begin position="285"/>
        <end position="302"/>
    </location>
</feature>
<dbReference type="PATRIC" id="fig|1122985.7.peg.2018"/>
<feature type="transmembrane region" description="Helical" evidence="6">
    <location>
        <begin position="229"/>
        <end position="251"/>
    </location>
</feature>
<dbReference type="eggNOG" id="COG0697">
    <property type="taxonomic scope" value="Bacteria"/>
</dbReference>
<dbReference type="PANTHER" id="PTHR32322">
    <property type="entry name" value="INNER MEMBRANE TRANSPORTER"/>
    <property type="match status" value="1"/>
</dbReference>
<name>A0A069QQ48_HOYLO</name>
<evidence type="ECO:0000256" key="4">
    <source>
        <dbReference type="ARBA" id="ARBA00022989"/>
    </source>
</evidence>
<feature type="transmembrane region" description="Helical" evidence="6">
    <location>
        <begin position="136"/>
        <end position="156"/>
    </location>
</feature>
<feature type="transmembrane region" description="Helical" evidence="6">
    <location>
        <begin position="42"/>
        <end position="62"/>
    </location>
</feature>
<evidence type="ECO:0000313" key="8">
    <source>
        <dbReference type="EMBL" id="KDR51981.1"/>
    </source>
</evidence>
<dbReference type="EMBL" id="JNGW01000084">
    <property type="protein sequence ID" value="KDR51981.1"/>
    <property type="molecule type" value="Genomic_DNA"/>
</dbReference>
<dbReference type="AlphaFoldDB" id="A0A069QQ48"/>
<dbReference type="Pfam" id="PF00892">
    <property type="entry name" value="EamA"/>
    <property type="match status" value="2"/>
</dbReference>
<feature type="transmembrane region" description="Helical" evidence="6">
    <location>
        <begin position="82"/>
        <end position="98"/>
    </location>
</feature>
<keyword evidence="3 6" id="KW-0812">Transmembrane</keyword>
<feature type="domain" description="EamA" evidence="7">
    <location>
        <begin position="14"/>
        <end position="153"/>
    </location>
</feature>
<dbReference type="GO" id="GO:0005886">
    <property type="term" value="C:plasma membrane"/>
    <property type="evidence" value="ECO:0007669"/>
    <property type="project" value="UniProtKB-SubCell"/>
</dbReference>
<accession>A0A069QQ48</accession>
<keyword evidence="5 6" id="KW-0472">Membrane</keyword>
<comment type="caution">
    <text evidence="8">The sequence shown here is derived from an EMBL/GenBank/DDBJ whole genome shotgun (WGS) entry which is preliminary data.</text>
</comment>
<evidence type="ECO:0000256" key="5">
    <source>
        <dbReference type="ARBA" id="ARBA00023136"/>
    </source>
</evidence>
<dbReference type="InterPro" id="IPR050638">
    <property type="entry name" value="AA-Vitamin_Transporters"/>
</dbReference>
<feature type="transmembrane region" description="Helical" evidence="6">
    <location>
        <begin position="12"/>
        <end position="36"/>
    </location>
</feature>